<dbReference type="PRINTS" id="PR00368">
    <property type="entry name" value="FADPNR"/>
</dbReference>
<dbReference type="EMBL" id="UOGK01000112">
    <property type="protein sequence ID" value="VAX37683.1"/>
    <property type="molecule type" value="Genomic_DNA"/>
</dbReference>
<keyword evidence="4" id="KW-1015">Disulfide bond</keyword>
<evidence type="ECO:0000256" key="2">
    <source>
        <dbReference type="ARBA" id="ARBA00022827"/>
    </source>
</evidence>
<evidence type="ECO:0000256" key="4">
    <source>
        <dbReference type="ARBA" id="ARBA00023157"/>
    </source>
</evidence>
<dbReference type="SUPFAM" id="SSF51905">
    <property type="entry name" value="FAD/NAD(P)-binding domain"/>
    <property type="match status" value="1"/>
</dbReference>
<dbReference type="PRINTS" id="PR00469">
    <property type="entry name" value="PNDRDTASEII"/>
</dbReference>
<evidence type="ECO:0000256" key="1">
    <source>
        <dbReference type="ARBA" id="ARBA00022630"/>
    </source>
</evidence>
<evidence type="ECO:0000313" key="7">
    <source>
        <dbReference type="EMBL" id="VAX37683.1"/>
    </source>
</evidence>
<gene>
    <name evidence="7" type="ORF">MNBD_PLANCTO03-969</name>
</gene>
<dbReference type="Gene3D" id="3.50.50.60">
    <property type="entry name" value="FAD/NAD(P)-binding domain"/>
    <property type="match status" value="2"/>
</dbReference>
<organism evidence="7">
    <name type="scientific">hydrothermal vent metagenome</name>
    <dbReference type="NCBI Taxonomy" id="652676"/>
    <lineage>
        <taxon>unclassified sequences</taxon>
        <taxon>metagenomes</taxon>
        <taxon>ecological metagenomes</taxon>
    </lineage>
</organism>
<evidence type="ECO:0000256" key="3">
    <source>
        <dbReference type="ARBA" id="ARBA00023002"/>
    </source>
</evidence>
<feature type="domain" description="FAD/NAD(P)-binding" evidence="6">
    <location>
        <begin position="1"/>
        <end position="196"/>
    </location>
</feature>
<dbReference type="PROSITE" id="PS00573">
    <property type="entry name" value="PYRIDINE_REDOX_2"/>
    <property type="match status" value="1"/>
</dbReference>
<keyword evidence="2" id="KW-0274">FAD</keyword>
<dbReference type="EC" id="1.8.1.9" evidence="7"/>
<protein>
    <submittedName>
        <fullName evidence="7">Thioredoxin reductase</fullName>
        <ecNumber evidence="7">1.8.1.9</ecNumber>
    </submittedName>
</protein>
<evidence type="ECO:0000256" key="5">
    <source>
        <dbReference type="ARBA" id="ARBA00023284"/>
    </source>
</evidence>
<dbReference type="InterPro" id="IPR008255">
    <property type="entry name" value="Pyr_nucl-diS_OxRdtase_2_AS"/>
</dbReference>
<reference evidence="7" key="1">
    <citation type="submission" date="2018-06" db="EMBL/GenBank/DDBJ databases">
        <authorList>
            <person name="Zhirakovskaya E."/>
        </authorList>
    </citation>
    <scope>NUCLEOTIDE SEQUENCE</scope>
</reference>
<sequence length="213" mass="22751">MATGATANWMGLESEMRLARAGGGVSACAVCDGALPTFRDQPLAVVGGGDTAMEEAIYLTKFASMVHVIHRRDELRASKVMQERFLSKPNAKVEWNKVVVDCLSVGEVGKNEKLRAIVLEDTKTGERSELPVKGMFVAIGHTPTTKFLQDSGLDFDEAGYIALHHRHSATNIDGVFAAGDVADAEYRQAITAAGMGCQAAIDAERWLGAKGLA</sequence>
<name>A0A3B1DLM3_9ZZZZ</name>
<dbReference type="Pfam" id="PF07992">
    <property type="entry name" value="Pyr_redox_2"/>
    <property type="match status" value="1"/>
</dbReference>
<dbReference type="GO" id="GO:0004791">
    <property type="term" value="F:thioredoxin-disulfide reductase (NADPH) activity"/>
    <property type="evidence" value="ECO:0007669"/>
    <property type="project" value="UniProtKB-EC"/>
</dbReference>
<keyword evidence="3 7" id="KW-0560">Oxidoreductase</keyword>
<dbReference type="InterPro" id="IPR023753">
    <property type="entry name" value="FAD/NAD-binding_dom"/>
</dbReference>
<dbReference type="AlphaFoldDB" id="A0A3B1DLM3"/>
<accession>A0A3B1DLM3</accession>
<keyword evidence="1" id="KW-0285">Flavoprotein</keyword>
<keyword evidence="5" id="KW-0676">Redox-active center</keyword>
<proteinExistence type="predicted"/>
<dbReference type="InterPro" id="IPR036188">
    <property type="entry name" value="FAD/NAD-bd_sf"/>
</dbReference>
<evidence type="ECO:0000259" key="6">
    <source>
        <dbReference type="Pfam" id="PF07992"/>
    </source>
</evidence>
<dbReference type="InterPro" id="IPR050097">
    <property type="entry name" value="Ferredoxin-NADP_redctase_2"/>
</dbReference>
<dbReference type="PANTHER" id="PTHR48105">
    <property type="entry name" value="THIOREDOXIN REDUCTASE 1-RELATED-RELATED"/>
    <property type="match status" value="1"/>
</dbReference>